<evidence type="ECO:0000259" key="4">
    <source>
        <dbReference type="PROSITE" id="PS50111"/>
    </source>
</evidence>
<dbReference type="PANTHER" id="PTHR32089:SF112">
    <property type="entry name" value="LYSOZYME-LIKE PROTEIN-RELATED"/>
    <property type="match status" value="1"/>
</dbReference>
<dbReference type="EMBL" id="JAZHPZ010000013">
    <property type="protein sequence ID" value="MEF2968260.1"/>
    <property type="molecule type" value="Genomic_DNA"/>
</dbReference>
<feature type="transmembrane region" description="Helical" evidence="3">
    <location>
        <begin position="75"/>
        <end position="93"/>
    </location>
</feature>
<dbReference type="SMART" id="SM00283">
    <property type="entry name" value="MA"/>
    <property type="match status" value="1"/>
</dbReference>
<keyword evidence="3" id="KW-1133">Transmembrane helix</keyword>
<evidence type="ECO:0000313" key="6">
    <source>
        <dbReference type="Proteomes" id="UP001306950"/>
    </source>
</evidence>
<sequence>MSDIQREEQEQFIYNDLRKRNQMICLMVSITVGLVVFMLFGLHTDATAFAAILIPSVIVVAAIWFGHLAKKFEKWISIISIAGMFVITVITMLQDGGGTSVSMSAFFVLSIGIMFNAPIVIWSAFGAGLLLIFLDHFMIAGNSASSLENIAINLFYYFVSSAVLLSQCYLSRKMLMNFSILSKNASEMLAKELEREKIVSASTRTISQSIGEIRTASADNRQAFREMNTAFQEMATGSAVQTETIGGISEHVYNSNQKIMEMQNSINSLVKSVMETKDASTEGSEVIGQLTRTIDQFNLNMDAMKNDISALITNIHQISEFSFSIQEIASQTSLLSLNASIEAARAGEQGRGFEVVAHEIRKLSDLTNESAKQITENVGQATRQADLTHVRLSENVDNMKRSLELVEQTKEAFGTIDRNVGELSEGATGISDMATAVRGTSEGIEHAVNDFVAVIEQSSATLEELLATVDTLTAQNEPMVRRIEETDLAVKKLIELER</sequence>
<evidence type="ECO:0000256" key="3">
    <source>
        <dbReference type="SAM" id="Phobius"/>
    </source>
</evidence>
<dbReference type="SUPFAM" id="SSF58104">
    <property type="entry name" value="Methyl-accepting chemotaxis protein (MCP) signaling domain"/>
    <property type="match status" value="1"/>
</dbReference>
<evidence type="ECO:0000256" key="2">
    <source>
        <dbReference type="PROSITE-ProRule" id="PRU00284"/>
    </source>
</evidence>
<feature type="transmembrane region" description="Helical" evidence="3">
    <location>
        <begin position="21"/>
        <end position="42"/>
    </location>
</feature>
<dbReference type="InterPro" id="IPR004089">
    <property type="entry name" value="MCPsignal_dom"/>
</dbReference>
<dbReference type="Proteomes" id="UP001306950">
    <property type="component" value="Unassembled WGS sequence"/>
</dbReference>
<keyword evidence="3" id="KW-0472">Membrane</keyword>
<feature type="transmembrane region" description="Helical" evidence="3">
    <location>
        <begin position="105"/>
        <end position="134"/>
    </location>
</feature>
<reference evidence="5 6" key="1">
    <citation type="submission" date="2024-02" db="EMBL/GenBank/DDBJ databases">
        <title>A nitrogen-fixing paenibacillus bacterium.</title>
        <authorList>
            <person name="Zhang W.L."/>
            <person name="Chen S.F."/>
        </authorList>
    </citation>
    <scope>NUCLEOTIDE SEQUENCE [LARGE SCALE GENOMIC DNA]</scope>
    <source>
        <strain evidence="5 6">M1</strain>
    </source>
</reference>
<protein>
    <submittedName>
        <fullName evidence="5">Methyl-accepting chemotaxis protein</fullName>
    </submittedName>
</protein>
<dbReference type="Pfam" id="PF00015">
    <property type="entry name" value="MCPsignal"/>
    <property type="match status" value="1"/>
</dbReference>
<feature type="transmembrane region" description="Helical" evidence="3">
    <location>
        <begin position="48"/>
        <end position="68"/>
    </location>
</feature>
<keyword evidence="3" id="KW-0812">Transmembrane</keyword>
<feature type="domain" description="Methyl-accepting transducer" evidence="4">
    <location>
        <begin position="216"/>
        <end position="473"/>
    </location>
</feature>
<evidence type="ECO:0000256" key="1">
    <source>
        <dbReference type="ARBA" id="ARBA00023224"/>
    </source>
</evidence>
<feature type="transmembrane region" description="Helical" evidence="3">
    <location>
        <begin position="154"/>
        <end position="172"/>
    </location>
</feature>
<dbReference type="PROSITE" id="PS50111">
    <property type="entry name" value="CHEMOTAXIS_TRANSDUC_2"/>
    <property type="match status" value="1"/>
</dbReference>
<dbReference type="PANTHER" id="PTHR32089">
    <property type="entry name" value="METHYL-ACCEPTING CHEMOTAXIS PROTEIN MCPB"/>
    <property type="match status" value="1"/>
</dbReference>
<proteinExistence type="predicted"/>
<keyword evidence="6" id="KW-1185">Reference proteome</keyword>
<dbReference type="RefSeq" id="WP_331848468.1">
    <property type="nucleotide sequence ID" value="NZ_JAZHPZ010000013.1"/>
</dbReference>
<keyword evidence="1 2" id="KW-0807">Transducer</keyword>
<accession>A0ABU7VWW5</accession>
<organism evidence="5 6">
    <name type="scientific">Paenibacillus haidiansis</name>
    <dbReference type="NCBI Taxonomy" id="1574488"/>
    <lineage>
        <taxon>Bacteria</taxon>
        <taxon>Bacillati</taxon>
        <taxon>Bacillota</taxon>
        <taxon>Bacilli</taxon>
        <taxon>Bacillales</taxon>
        <taxon>Paenibacillaceae</taxon>
        <taxon>Paenibacillus</taxon>
    </lineage>
</organism>
<dbReference type="Gene3D" id="1.10.287.950">
    <property type="entry name" value="Methyl-accepting chemotaxis protein"/>
    <property type="match status" value="1"/>
</dbReference>
<gene>
    <name evidence="5" type="ORF">V3851_20720</name>
</gene>
<name>A0ABU7VWW5_9BACL</name>
<evidence type="ECO:0000313" key="5">
    <source>
        <dbReference type="EMBL" id="MEF2968260.1"/>
    </source>
</evidence>
<comment type="caution">
    <text evidence="5">The sequence shown here is derived from an EMBL/GenBank/DDBJ whole genome shotgun (WGS) entry which is preliminary data.</text>
</comment>